<evidence type="ECO:0000313" key="3">
    <source>
        <dbReference type="EMBL" id="AFU01500.1"/>
    </source>
</evidence>
<dbReference type="HOGENOM" id="CLU_596946_0_0_11"/>
<dbReference type="EMBL" id="CP003876">
    <property type="protein sequence ID" value="AFU01500.1"/>
    <property type="molecule type" value="Genomic_DNA"/>
</dbReference>
<name>K0EX98_NOCB7</name>
<dbReference type="STRING" id="1133849.O3I_017695"/>
<protein>
    <submittedName>
        <fullName evidence="3">Acetyltransferase</fullName>
    </submittedName>
</protein>
<dbReference type="GO" id="GO:1990189">
    <property type="term" value="F:protein N-terminal-serine acetyltransferase activity"/>
    <property type="evidence" value="ECO:0007669"/>
    <property type="project" value="TreeGrafter"/>
</dbReference>
<gene>
    <name evidence="3" type="ORF">O3I_017695</name>
</gene>
<dbReference type="AlphaFoldDB" id="K0EX98"/>
<dbReference type="PANTHER" id="PTHR43441:SF10">
    <property type="entry name" value="ACETYLTRANSFERASE"/>
    <property type="match status" value="1"/>
</dbReference>
<dbReference type="Pfam" id="PF13302">
    <property type="entry name" value="Acetyltransf_3"/>
    <property type="match status" value="1"/>
</dbReference>
<keyword evidence="3" id="KW-0808">Transferase</keyword>
<proteinExistence type="predicted"/>
<dbReference type="PANTHER" id="PTHR43441">
    <property type="entry name" value="RIBOSOMAL-PROTEIN-SERINE ACETYLTRANSFERASE"/>
    <property type="match status" value="1"/>
</dbReference>
<evidence type="ECO:0000259" key="2">
    <source>
        <dbReference type="PROSITE" id="PS51186"/>
    </source>
</evidence>
<dbReference type="InterPro" id="IPR051908">
    <property type="entry name" value="Ribosomal_N-acetyltransferase"/>
</dbReference>
<sequence length="458" mass="50193">MTRPKSLARSRLGPVSLRGSTVVLRPPRLADYPYWRHIRLRDRRHIEPFWYSSALDWDARHCGTHWVRECLMIRAEARAGRRLATVIEVDGRFAGQIELGTIDTATGAAEMGIWVDATVARHGIGGLAAAMLLDHGFTRLGLQRITAPISPANVAAAHGAAGVGFRREALMGRYFDVGGARRDHELWAATAGDRPPDGFTGHWLARHDATGSAPLPAPADPVPPGLPKLAMVIAGARFYVGRAVHLFDPLGAPPPIRLADPDHPEVVIRTRRPTDWRRWRAARSRCRATLDPDASAPEPTWAVQHSWWQWVRQYLRTRAGLRSPGGLVLAIEVDGAYVGEARLFDRDMFDRNARMFVWADPAHPEHVRVAATRALLTLAFGPLGLCRVATTIAPGDQVAAEIAARVGMAHEGQMRDSVDATGRRADHDLWAITTPSPPEHTSAPSLSTDPSPRSSGKQ</sequence>
<dbReference type="SUPFAM" id="SSF55729">
    <property type="entry name" value="Acyl-CoA N-acyltransferases (Nat)"/>
    <property type="match status" value="2"/>
</dbReference>
<dbReference type="RefSeq" id="WP_014984355.1">
    <property type="nucleotide sequence ID" value="NC_018681.1"/>
</dbReference>
<feature type="domain" description="N-acetyltransferase" evidence="2">
    <location>
        <begin position="22"/>
        <end position="192"/>
    </location>
</feature>
<evidence type="ECO:0000256" key="1">
    <source>
        <dbReference type="SAM" id="MobiDB-lite"/>
    </source>
</evidence>
<dbReference type="GO" id="GO:0008999">
    <property type="term" value="F:protein-N-terminal-alanine acetyltransferase activity"/>
    <property type="evidence" value="ECO:0007669"/>
    <property type="project" value="TreeGrafter"/>
</dbReference>
<organism evidence="3 4">
    <name type="scientific">Nocardia brasiliensis (strain ATCC 700358 / HUJEG-1)</name>
    <dbReference type="NCBI Taxonomy" id="1133849"/>
    <lineage>
        <taxon>Bacteria</taxon>
        <taxon>Bacillati</taxon>
        <taxon>Actinomycetota</taxon>
        <taxon>Actinomycetes</taxon>
        <taxon>Mycobacteriales</taxon>
        <taxon>Nocardiaceae</taxon>
        <taxon>Nocardia</taxon>
    </lineage>
</organism>
<dbReference type="Proteomes" id="UP000006304">
    <property type="component" value="Chromosome"/>
</dbReference>
<dbReference type="PROSITE" id="PS51186">
    <property type="entry name" value="GNAT"/>
    <property type="match status" value="1"/>
</dbReference>
<dbReference type="InterPro" id="IPR016181">
    <property type="entry name" value="Acyl_CoA_acyltransferase"/>
</dbReference>
<reference evidence="3 4" key="1">
    <citation type="journal article" date="2012" name="J. Bacteriol.">
        <title>Complete genome sequence of Nocardia brasiliensis HUJEG-1.</title>
        <authorList>
            <person name="Vera-Cabrera L."/>
            <person name="Ortiz-Lopez R."/>
            <person name="Elizondo-Gonzalez R."/>
            <person name="Perez-Maya A.A."/>
            <person name="Ocampo-Candiani J."/>
        </authorList>
    </citation>
    <scope>NUCLEOTIDE SEQUENCE [LARGE SCALE GENOMIC DNA]</scope>
    <source>
        <strain evidence="4">ATCC 700358</strain>
    </source>
</reference>
<dbReference type="KEGG" id="nbr:O3I_017695"/>
<dbReference type="eggNOG" id="COG1670">
    <property type="taxonomic scope" value="Bacteria"/>
</dbReference>
<accession>K0EX98</accession>
<feature type="region of interest" description="Disordered" evidence="1">
    <location>
        <begin position="421"/>
        <end position="458"/>
    </location>
</feature>
<feature type="compositionally biased region" description="Polar residues" evidence="1">
    <location>
        <begin position="442"/>
        <end position="458"/>
    </location>
</feature>
<dbReference type="InterPro" id="IPR000182">
    <property type="entry name" value="GNAT_dom"/>
</dbReference>
<dbReference type="GO" id="GO:0005737">
    <property type="term" value="C:cytoplasm"/>
    <property type="evidence" value="ECO:0007669"/>
    <property type="project" value="TreeGrafter"/>
</dbReference>
<dbReference type="Gene3D" id="3.40.630.30">
    <property type="match status" value="2"/>
</dbReference>
<keyword evidence="4" id="KW-1185">Reference proteome</keyword>
<evidence type="ECO:0000313" key="4">
    <source>
        <dbReference type="Proteomes" id="UP000006304"/>
    </source>
</evidence>